<evidence type="ECO:0000313" key="7">
    <source>
        <dbReference type="Proteomes" id="UP000811246"/>
    </source>
</evidence>
<accession>A0A922DZ05</accession>
<proteinExistence type="inferred from homology"/>
<evidence type="ECO:0000313" key="6">
    <source>
        <dbReference type="EMBL" id="KAG6693505.1"/>
    </source>
</evidence>
<evidence type="ECO:0000256" key="1">
    <source>
        <dbReference type="ARBA" id="ARBA00009995"/>
    </source>
</evidence>
<keyword evidence="2 4" id="KW-0328">Glycosyltransferase</keyword>
<dbReference type="PROSITE" id="PS00375">
    <property type="entry name" value="UDPGT"/>
    <property type="match status" value="1"/>
</dbReference>
<protein>
    <recommendedName>
        <fullName evidence="5">Glycosyltransferase</fullName>
        <ecNumber evidence="5">2.4.1.-</ecNumber>
    </recommendedName>
</protein>
<dbReference type="PANTHER" id="PTHR48047">
    <property type="entry name" value="GLYCOSYLTRANSFERASE"/>
    <property type="match status" value="1"/>
</dbReference>
<evidence type="ECO:0000256" key="5">
    <source>
        <dbReference type="RuleBase" id="RU362057"/>
    </source>
</evidence>
<dbReference type="FunFam" id="3.40.50.2000:FF:000071">
    <property type="entry name" value="Glycosyltransferase"/>
    <property type="match status" value="1"/>
</dbReference>
<organism evidence="6 7">
    <name type="scientific">Carya illinoinensis</name>
    <name type="common">Pecan</name>
    <dbReference type="NCBI Taxonomy" id="32201"/>
    <lineage>
        <taxon>Eukaryota</taxon>
        <taxon>Viridiplantae</taxon>
        <taxon>Streptophyta</taxon>
        <taxon>Embryophyta</taxon>
        <taxon>Tracheophyta</taxon>
        <taxon>Spermatophyta</taxon>
        <taxon>Magnoliopsida</taxon>
        <taxon>eudicotyledons</taxon>
        <taxon>Gunneridae</taxon>
        <taxon>Pentapetalae</taxon>
        <taxon>rosids</taxon>
        <taxon>fabids</taxon>
        <taxon>Fagales</taxon>
        <taxon>Juglandaceae</taxon>
        <taxon>Carya</taxon>
    </lineage>
</organism>
<comment type="similarity">
    <text evidence="1 4">Belongs to the UDP-glycosyltransferase family.</text>
</comment>
<dbReference type="Proteomes" id="UP000811246">
    <property type="component" value="Chromosome 9"/>
</dbReference>
<reference evidence="6" key="1">
    <citation type="submission" date="2021-01" db="EMBL/GenBank/DDBJ databases">
        <authorList>
            <person name="Lovell J.T."/>
            <person name="Bentley N."/>
            <person name="Bhattarai G."/>
            <person name="Jenkins J.W."/>
            <person name="Sreedasyam A."/>
            <person name="Alarcon Y."/>
            <person name="Bock C."/>
            <person name="Boston L."/>
            <person name="Carlson J."/>
            <person name="Cervantes K."/>
            <person name="Clermont K."/>
            <person name="Krom N."/>
            <person name="Kubenka K."/>
            <person name="Mamidi S."/>
            <person name="Mattison C."/>
            <person name="Monteros M."/>
            <person name="Pisani C."/>
            <person name="Plott C."/>
            <person name="Rajasekar S."/>
            <person name="Rhein H.S."/>
            <person name="Rohla C."/>
            <person name="Song M."/>
            <person name="Hilaire R.S."/>
            <person name="Shu S."/>
            <person name="Wells L."/>
            <person name="Wang X."/>
            <person name="Webber J."/>
            <person name="Heerema R.J."/>
            <person name="Klein P."/>
            <person name="Conner P."/>
            <person name="Grauke L."/>
            <person name="Grimwood J."/>
            <person name="Schmutz J."/>
            <person name="Randall J.J."/>
        </authorList>
    </citation>
    <scope>NUCLEOTIDE SEQUENCE</scope>
    <source>
        <tissue evidence="6">Leaf</tissue>
    </source>
</reference>
<keyword evidence="3 4" id="KW-0808">Transferase</keyword>
<dbReference type="EMBL" id="CM031833">
    <property type="protein sequence ID" value="KAG6693505.1"/>
    <property type="molecule type" value="Genomic_DNA"/>
</dbReference>
<dbReference type="FunFam" id="3.40.50.2000:FF:000047">
    <property type="entry name" value="Glycosyltransferase"/>
    <property type="match status" value="1"/>
</dbReference>
<dbReference type="PANTHER" id="PTHR48047:SF143">
    <property type="entry name" value="UDP-GLYCOSYLTRANSFERASE 73D1"/>
    <property type="match status" value="1"/>
</dbReference>
<dbReference type="GO" id="GO:0035251">
    <property type="term" value="F:UDP-glucosyltransferase activity"/>
    <property type="evidence" value="ECO:0007669"/>
    <property type="project" value="TreeGrafter"/>
</dbReference>
<dbReference type="EC" id="2.4.1.-" evidence="5"/>
<dbReference type="AlphaFoldDB" id="A0A922DZ05"/>
<evidence type="ECO:0000256" key="3">
    <source>
        <dbReference type="ARBA" id="ARBA00022679"/>
    </source>
</evidence>
<evidence type="ECO:0000256" key="2">
    <source>
        <dbReference type="ARBA" id="ARBA00022676"/>
    </source>
</evidence>
<dbReference type="InterPro" id="IPR002213">
    <property type="entry name" value="UDP_glucos_trans"/>
</dbReference>
<evidence type="ECO:0000256" key="4">
    <source>
        <dbReference type="RuleBase" id="RU003718"/>
    </source>
</evidence>
<dbReference type="CDD" id="cd03784">
    <property type="entry name" value="GT1_Gtf-like"/>
    <property type="match status" value="1"/>
</dbReference>
<name>A0A922DZ05_CARIL</name>
<dbReference type="Pfam" id="PF00201">
    <property type="entry name" value="UDPGT"/>
    <property type="match status" value="1"/>
</dbReference>
<gene>
    <name evidence="6" type="ORF">I3842_09G004000</name>
</gene>
<comment type="caution">
    <text evidence="6">The sequence shown here is derived from an EMBL/GenBank/DDBJ whole genome shotgun (WGS) entry which is preliminary data.</text>
</comment>
<dbReference type="InterPro" id="IPR035595">
    <property type="entry name" value="UDP_glycos_trans_CS"/>
</dbReference>
<sequence length="484" mass="54391">MASMITSQPHFFFIPLMAQGHMIPMIDMARLFAERGVIVSLVTTPYNASRFETAIRRATESGLPILLVQLEFPCQQVGLPAGYENLDILPSRDLLTKFYEGLSMLQQPLEKHLQNQRHPPTCIISDKCLSWTSETAQKFNIPRLVFHGMGCFSLLSSHNIKFYNAHSSVSSDSEPFVIPGLPQRIEITRAQLPGSLFAMLPGMDDVRDKMQEAESMAYGVVVNTFNELERGIIEEYGKAIKKKVWCVGPVCLYNKERLDKFERGDKPLINEQQCLGWLNSMEPSSVIYACLGSLCHLVPSQIIELGLGLEASKQPFIWVIKTGDQRYFELEEWLEKENFEERNKGRGLLIKGWAPQDFILSHPAIGGFITHCGWNSTIESVCHGVPMITWPLFTEQFLNEKLVVEILRIGIRVGVEIPKESVEKAIALLMDGGDEGVRRRKKARELGEMARRAVEKGGSSQLNTSSLIEDIAKLGSAQDKANHI</sequence>